<evidence type="ECO:0000313" key="2">
    <source>
        <dbReference type="Proteomes" id="UP001497472"/>
    </source>
</evidence>
<gene>
    <name evidence="1" type="ORF">LNINA_LOCUS8764</name>
</gene>
<dbReference type="EMBL" id="CAVLEF010000011">
    <property type="protein sequence ID" value="CAK1549471.1"/>
    <property type="molecule type" value="Genomic_DNA"/>
</dbReference>
<reference evidence="1 2" key="1">
    <citation type="submission" date="2023-11" db="EMBL/GenBank/DDBJ databases">
        <authorList>
            <person name="Okamura Y."/>
        </authorList>
    </citation>
    <scope>NUCLEOTIDE SEQUENCE [LARGE SCALE GENOMIC DNA]</scope>
</reference>
<dbReference type="AlphaFoldDB" id="A0AAV1JMM4"/>
<proteinExistence type="predicted"/>
<sequence length="97" mass="11480">MHRYFARFISWRTEYDFVFEQIRCSAYIYSIYFRSHERVAEEERARTTIGPLPETREAIVFPIHRISDNNGSENVGAWCGPEYRVAGITLILTFVVR</sequence>
<name>A0AAV1JMM4_9NEOP</name>
<dbReference type="Proteomes" id="UP001497472">
    <property type="component" value="Unassembled WGS sequence"/>
</dbReference>
<organism evidence="1 2">
    <name type="scientific">Leptosia nina</name>
    <dbReference type="NCBI Taxonomy" id="320188"/>
    <lineage>
        <taxon>Eukaryota</taxon>
        <taxon>Metazoa</taxon>
        <taxon>Ecdysozoa</taxon>
        <taxon>Arthropoda</taxon>
        <taxon>Hexapoda</taxon>
        <taxon>Insecta</taxon>
        <taxon>Pterygota</taxon>
        <taxon>Neoptera</taxon>
        <taxon>Endopterygota</taxon>
        <taxon>Lepidoptera</taxon>
        <taxon>Glossata</taxon>
        <taxon>Ditrysia</taxon>
        <taxon>Papilionoidea</taxon>
        <taxon>Pieridae</taxon>
        <taxon>Pierinae</taxon>
        <taxon>Leptosia</taxon>
    </lineage>
</organism>
<evidence type="ECO:0000313" key="1">
    <source>
        <dbReference type="EMBL" id="CAK1549471.1"/>
    </source>
</evidence>
<comment type="caution">
    <text evidence="1">The sequence shown here is derived from an EMBL/GenBank/DDBJ whole genome shotgun (WGS) entry which is preliminary data.</text>
</comment>
<keyword evidence="2" id="KW-1185">Reference proteome</keyword>
<protein>
    <submittedName>
        <fullName evidence="1">Uncharacterized protein</fullName>
    </submittedName>
</protein>
<accession>A0AAV1JMM4</accession>